<reference evidence="4" key="1">
    <citation type="journal article" date="2019" name="Int. J. Syst. Evol. Microbiol.">
        <title>The Global Catalogue of Microorganisms (GCM) 10K type strain sequencing project: providing services to taxonomists for standard genome sequencing and annotation.</title>
        <authorList>
            <consortium name="The Broad Institute Genomics Platform"/>
            <consortium name="The Broad Institute Genome Sequencing Center for Infectious Disease"/>
            <person name="Wu L."/>
            <person name="Ma J."/>
        </authorList>
    </citation>
    <scope>NUCLEOTIDE SEQUENCE [LARGE SCALE GENOMIC DNA]</scope>
    <source>
        <strain evidence="4">CGMCC 1.15419</strain>
    </source>
</reference>
<feature type="chain" id="PRO_5045242304" description="DUF2125 domain-containing protein" evidence="2">
    <location>
        <begin position="22"/>
        <end position="535"/>
    </location>
</feature>
<sequence>MFRFTATSALALILGAAPVLADVTPAQVWENLQEYGTEYGYQVTGTVEDAGNTLTVTDAVFSMPGERDSSTVTLPKMTFQETGDARVRVTIEGDVAVDSRFMAPVPQETPEADPEEGADAPADPPAAEAAPEMVEMTMTGTIRLPGNEMVVSGTPEDMLYEFTYPTLEFDFALPTEPGRDVTIPVTGSLTDLAGSQRNVAAAEGMDTTFDMKAAEAAMQIEARMPADDAGVGGGTVNFQVALTNLASQGTGKTPSGSFDMGTQMTQALAAGLELDTTLIYDTLQGSFDIAGKDEDGQDQSGKGSFSTGATDIAFQMSGQGLGYKAATADAKAEMTLGTLPFPISYAVEGIAAEMLIPVSQGDAAQPFKFVYALEGLTFADAIWNLFDPTSQLPRDPASLTVDLSGDAVVSQDLFDPAPAEPQADTMPEAPFMPRTLTVNRVALDAVGATADITGSLEFGDNPNEPVGKLNGSFEGVNGLMDKLVAMGFVPQEQMMGMRMMLAMFAKPAEGNPDQLTSEIEFREGGQIFANGQQVK</sequence>
<feature type="region of interest" description="Disordered" evidence="1">
    <location>
        <begin position="100"/>
        <end position="127"/>
    </location>
</feature>
<dbReference type="Proteomes" id="UP000640509">
    <property type="component" value="Unassembled WGS sequence"/>
</dbReference>
<dbReference type="Pfam" id="PF09898">
    <property type="entry name" value="DUF2125"/>
    <property type="match status" value="1"/>
</dbReference>
<keyword evidence="2" id="KW-0732">Signal</keyword>
<dbReference type="InterPro" id="IPR018666">
    <property type="entry name" value="DUF2125"/>
</dbReference>
<evidence type="ECO:0000256" key="1">
    <source>
        <dbReference type="SAM" id="MobiDB-lite"/>
    </source>
</evidence>
<evidence type="ECO:0000313" key="4">
    <source>
        <dbReference type="Proteomes" id="UP000640509"/>
    </source>
</evidence>
<evidence type="ECO:0000256" key="2">
    <source>
        <dbReference type="SAM" id="SignalP"/>
    </source>
</evidence>
<dbReference type="EMBL" id="BMIV01000003">
    <property type="protein sequence ID" value="GGF62204.1"/>
    <property type="molecule type" value="Genomic_DNA"/>
</dbReference>
<evidence type="ECO:0000313" key="3">
    <source>
        <dbReference type="EMBL" id="GGF62204.1"/>
    </source>
</evidence>
<organism evidence="3 4">
    <name type="scientific">Paracoccus acridae</name>
    <dbReference type="NCBI Taxonomy" id="1795310"/>
    <lineage>
        <taxon>Bacteria</taxon>
        <taxon>Pseudomonadati</taxon>
        <taxon>Pseudomonadota</taxon>
        <taxon>Alphaproteobacteria</taxon>
        <taxon>Rhodobacterales</taxon>
        <taxon>Paracoccaceae</taxon>
        <taxon>Paracoccus</taxon>
    </lineage>
</organism>
<accession>A0ABQ1VHH3</accession>
<name>A0ABQ1VHH3_9RHOB</name>
<evidence type="ECO:0008006" key="5">
    <source>
        <dbReference type="Google" id="ProtNLM"/>
    </source>
</evidence>
<feature type="signal peptide" evidence="2">
    <location>
        <begin position="1"/>
        <end position="21"/>
    </location>
</feature>
<gene>
    <name evidence="3" type="ORF">GCM10011402_12780</name>
</gene>
<proteinExistence type="predicted"/>
<dbReference type="RefSeq" id="WP_188714511.1">
    <property type="nucleotide sequence ID" value="NZ_BMIV01000003.1"/>
</dbReference>
<protein>
    <recommendedName>
        <fullName evidence="5">DUF2125 domain-containing protein</fullName>
    </recommendedName>
</protein>
<comment type="caution">
    <text evidence="3">The sequence shown here is derived from an EMBL/GenBank/DDBJ whole genome shotgun (WGS) entry which is preliminary data.</text>
</comment>
<keyword evidence="4" id="KW-1185">Reference proteome</keyword>